<dbReference type="GO" id="GO:0003677">
    <property type="term" value="F:DNA binding"/>
    <property type="evidence" value="ECO:0007669"/>
    <property type="project" value="UniProtKB-UniRule"/>
</dbReference>
<keyword evidence="15" id="KW-0863">Zinc-finger</keyword>
<evidence type="ECO:0000256" key="19">
    <source>
        <dbReference type="ARBA" id="ARBA00023027"/>
    </source>
</evidence>
<dbReference type="FunFam" id="1.20.142.10:FF:000001">
    <property type="entry name" value="Poly [ADP-ribose] polymerase"/>
    <property type="match status" value="1"/>
</dbReference>
<comment type="similarity">
    <text evidence="25">Belongs to the ARTD/PARP family.</text>
</comment>
<dbReference type="Pfam" id="PF02877">
    <property type="entry name" value="PARP_reg"/>
    <property type="match status" value="1"/>
</dbReference>
<evidence type="ECO:0000256" key="23">
    <source>
        <dbReference type="ARBA" id="ARBA00024159"/>
    </source>
</evidence>
<keyword evidence="9 30" id="KW-0328">Glycosyltransferase</keyword>
<dbReference type="InterPro" id="IPR012317">
    <property type="entry name" value="Poly(ADP-ribose)pol_cat_dom"/>
</dbReference>
<dbReference type="Pfam" id="PF08063">
    <property type="entry name" value="Zn_ribbon_PADR1"/>
    <property type="match status" value="1"/>
</dbReference>
<evidence type="ECO:0000256" key="16">
    <source>
        <dbReference type="ARBA" id="ARBA00022833"/>
    </source>
</evidence>
<dbReference type="GO" id="GO:0016779">
    <property type="term" value="F:nucleotidyltransferase activity"/>
    <property type="evidence" value="ECO:0007669"/>
    <property type="project" value="UniProtKB-KW"/>
</dbReference>
<dbReference type="Gene3D" id="3.40.50.10190">
    <property type="entry name" value="BRCT domain"/>
    <property type="match status" value="1"/>
</dbReference>
<evidence type="ECO:0000256" key="30">
    <source>
        <dbReference type="PIRNR" id="PIRNR000489"/>
    </source>
</evidence>
<evidence type="ECO:0000256" key="26">
    <source>
        <dbReference type="ARBA" id="ARBA00033987"/>
    </source>
</evidence>
<evidence type="ECO:0000256" key="32">
    <source>
        <dbReference type="SAM" id="MobiDB-lite"/>
    </source>
</evidence>
<name>A0AAD9KUI6_RIDPI</name>
<dbReference type="PROSITE" id="PS50172">
    <property type="entry name" value="BRCT"/>
    <property type="match status" value="1"/>
</dbReference>
<keyword evidence="4" id="KW-0158">Chromosome</keyword>
<keyword evidence="12 30" id="KW-0479">Metal-binding</keyword>
<organism evidence="38 39">
    <name type="scientific">Ridgeia piscesae</name>
    <name type="common">Tubeworm</name>
    <dbReference type="NCBI Taxonomy" id="27915"/>
    <lineage>
        <taxon>Eukaryota</taxon>
        <taxon>Metazoa</taxon>
        <taxon>Spiralia</taxon>
        <taxon>Lophotrochozoa</taxon>
        <taxon>Annelida</taxon>
        <taxon>Polychaeta</taxon>
        <taxon>Sedentaria</taxon>
        <taxon>Canalipalpata</taxon>
        <taxon>Sabellida</taxon>
        <taxon>Siboglinidae</taxon>
        <taxon>Ridgeia</taxon>
    </lineage>
</organism>
<evidence type="ECO:0000256" key="21">
    <source>
        <dbReference type="ARBA" id="ARBA00023163"/>
    </source>
</evidence>
<dbReference type="InterPro" id="IPR049296">
    <property type="entry name" value="PARP1-like_PADR1_N"/>
</dbReference>
<evidence type="ECO:0000259" key="33">
    <source>
        <dbReference type="PROSITE" id="PS50064"/>
    </source>
</evidence>
<evidence type="ECO:0000259" key="35">
    <source>
        <dbReference type="PROSITE" id="PS51059"/>
    </source>
</evidence>
<dbReference type="Pfam" id="PF21728">
    <property type="entry name" value="PADR1_N"/>
    <property type="match status" value="1"/>
</dbReference>
<evidence type="ECO:0000256" key="14">
    <source>
        <dbReference type="ARBA" id="ARBA00022765"/>
    </source>
</evidence>
<dbReference type="GO" id="GO:1990404">
    <property type="term" value="F:NAD+-protein mono-ADP-ribosyltransferase activity"/>
    <property type="evidence" value="ECO:0007669"/>
    <property type="project" value="TreeGrafter"/>
</dbReference>
<feature type="domain" description="PARP catalytic" evidence="35">
    <location>
        <begin position="753"/>
        <end position="977"/>
    </location>
</feature>
<evidence type="ECO:0000256" key="2">
    <source>
        <dbReference type="ARBA" id="ARBA00004514"/>
    </source>
</evidence>
<dbReference type="Proteomes" id="UP001209878">
    <property type="component" value="Unassembled WGS sequence"/>
</dbReference>
<keyword evidence="20 30" id="KW-0238">DNA-binding</keyword>
<feature type="domain" description="PARP alpha-helical" evidence="36">
    <location>
        <begin position="628"/>
        <end position="745"/>
    </location>
</feature>
<gene>
    <name evidence="38" type="ORF">NP493_581g01048</name>
</gene>
<dbReference type="InterPro" id="IPR001357">
    <property type="entry name" value="BRCT_dom"/>
</dbReference>
<dbReference type="PROSITE" id="PS51060">
    <property type="entry name" value="PARP_ALPHA_HD"/>
    <property type="match status" value="1"/>
</dbReference>
<dbReference type="PROSITE" id="PS51977">
    <property type="entry name" value="WGR"/>
    <property type="match status" value="1"/>
</dbReference>
<keyword evidence="6" id="KW-1017">Isopeptide bond</keyword>
<keyword evidence="16 30" id="KW-0862">Zinc</keyword>
<dbReference type="Pfam" id="PF00645">
    <property type="entry name" value="zf-PARP"/>
    <property type="match status" value="2"/>
</dbReference>
<keyword evidence="10 30" id="KW-0808">Transferase</keyword>
<dbReference type="InterPro" id="IPR038650">
    <property type="entry name" value="PADR1_C_dom_sf"/>
</dbReference>
<evidence type="ECO:0000256" key="13">
    <source>
        <dbReference type="ARBA" id="ARBA00022737"/>
    </source>
</evidence>
<comment type="catalytic activity">
    <reaction evidence="23">
        <text>L-glutamyl-[protein] + NAD(+) = 5-O-(ADP-D-ribosyl)-L-glutamyl-[protein] + nicotinamide</text>
        <dbReference type="Rhea" id="RHEA:58224"/>
        <dbReference type="Rhea" id="RHEA-COMP:10208"/>
        <dbReference type="Rhea" id="RHEA-COMP:15089"/>
        <dbReference type="ChEBI" id="CHEBI:17154"/>
        <dbReference type="ChEBI" id="CHEBI:29973"/>
        <dbReference type="ChEBI" id="CHEBI:57540"/>
        <dbReference type="ChEBI" id="CHEBI:142540"/>
    </reaction>
    <physiologicalReaction direction="left-to-right" evidence="23">
        <dbReference type="Rhea" id="RHEA:58225"/>
    </physiologicalReaction>
</comment>
<evidence type="ECO:0000256" key="22">
    <source>
        <dbReference type="ARBA" id="ARBA00023242"/>
    </source>
</evidence>
<evidence type="ECO:0000256" key="28">
    <source>
        <dbReference type="ARBA" id="ARBA00048339"/>
    </source>
</evidence>
<evidence type="ECO:0000256" key="4">
    <source>
        <dbReference type="ARBA" id="ARBA00022454"/>
    </source>
</evidence>
<comment type="catalytic activity">
    <reaction evidence="29">
        <text>L-seryl-[protein] + NAD(+) = O-(ADP-D-ribosyl)-L-seryl-[protein] + nicotinamide + H(+)</text>
        <dbReference type="Rhea" id="RHEA:58232"/>
        <dbReference type="Rhea" id="RHEA-COMP:9863"/>
        <dbReference type="Rhea" id="RHEA-COMP:15091"/>
        <dbReference type="ChEBI" id="CHEBI:15378"/>
        <dbReference type="ChEBI" id="CHEBI:17154"/>
        <dbReference type="ChEBI" id="CHEBI:29999"/>
        <dbReference type="ChEBI" id="CHEBI:57540"/>
        <dbReference type="ChEBI" id="CHEBI:142556"/>
    </reaction>
    <physiologicalReaction direction="left-to-right" evidence="29">
        <dbReference type="Rhea" id="RHEA:58233"/>
    </physiologicalReaction>
</comment>
<comment type="catalytic activity">
    <reaction evidence="28">
        <text>L-tyrosyl-[protein] + NAD(+) = O-(ADP-D-ribosyl)-L-tyrosyl-[protein] + nicotinamide + H(+)</text>
        <dbReference type="Rhea" id="RHEA:58236"/>
        <dbReference type="Rhea" id="RHEA-COMP:10136"/>
        <dbReference type="Rhea" id="RHEA-COMP:15092"/>
        <dbReference type="ChEBI" id="CHEBI:15378"/>
        <dbReference type="ChEBI" id="CHEBI:17154"/>
        <dbReference type="ChEBI" id="CHEBI:46858"/>
        <dbReference type="ChEBI" id="CHEBI:57540"/>
        <dbReference type="ChEBI" id="CHEBI:142557"/>
    </reaction>
    <physiologicalReaction direction="left-to-right" evidence="28">
        <dbReference type="Rhea" id="RHEA:58237"/>
    </physiologicalReaction>
</comment>
<dbReference type="SMART" id="SM00773">
    <property type="entry name" value="WGR"/>
    <property type="match status" value="1"/>
</dbReference>
<dbReference type="SUPFAM" id="SSF47587">
    <property type="entry name" value="Domain of poly(ADP-ribose) polymerase"/>
    <property type="match status" value="1"/>
</dbReference>
<dbReference type="EMBL" id="JAODUO010000581">
    <property type="protein sequence ID" value="KAK2177762.1"/>
    <property type="molecule type" value="Genomic_DNA"/>
</dbReference>
<feature type="region of interest" description="Disordered" evidence="32">
    <location>
        <begin position="912"/>
        <end position="931"/>
    </location>
</feature>
<dbReference type="FunFam" id="3.90.228.10:FF:000002">
    <property type="entry name" value="Poly [ADP-ribose] polymerase"/>
    <property type="match status" value="1"/>
</dbReference>
<comment type="catalytic activity">
    <reaction evidence="27">
        <text>L-histidyl-[protein] + NAD(+) = N(tele)-(ADP-D-ribosyl)-L-histidyl-[protein] + nicotinamide + H(+)</text>
        <dbReference type="Rhea" id="RHEA:72071"/>
        <dbReference type="Rhea" id="RHEA-COMP:9745"/>
        <dbReference type="Rhea" id="RHEA-COMP:18085"/>
        <dbReference type="ChEBI" id="CHEBI:15378"/>
        <dbReference type="ChEBI" id="CHEBI:17154"/>
        <dbReference type="ChEBI" id="CHEBI:29979"/>
        <dbReference type="ChEBI" id="CHEBI:57540"/>
        <dbReference type="ChEBI" id="CHEBI:191398"/>
    </reaction>
    <physiologicalReaction direction="left-to-right" evidence="27">
        <dbReference type="Rhea" id="RHEA:72072"/>
    </physiologicalReaction>
</comment>
<evidence type="ECO:0000256" key="27">
    <source>
        <dbReference type="ARBA" id="ARBA00048241"/>
    </source>
</evidence>
<dbReference type="PIRSF" id="PIRSF000489">
    <property type="entry name" value="NAD_ADPRT"/>
    <property type="match status" value="1"/>
</dbReference>
<dbReference type="FunFam" id="3.40.50.10190:FF:000051">
    <property type="entry name" value="Poly [ADP-ribose] polymerase"/>
    <property type="match status" value="1"/>
</dbReference>
<dbReference type="Pfam" id="PF00644">
    <property type="entry name" value="PARP"/>
    <property type="match status" value="1"/>
</dbReference>
<dbReference type="Gene3D" id="3.30.1740.10">
    <property type="entry name" value="Zinc finger, PARP-type"/>
    <property type="match status" value="2"/>
</dbReference>
<dbReference type="SUPFAM" id="SSF56399">
    <property type="entry name" value="ADP-ribosylation"/>
    <property type="match status" value="1"/>
</dbReference>
<dbReference type="InterPro" id="IPR036616">
    <property type="entry name" value="Poly(ADP-ribose)pol_reg_dom_sf"/>
</dbReference>
<dbReference type="InterPro" id="IPR004102">
    <property type="entry name" value="Poly(ADP-ribose)pol_reg_dom"/>
</dbReference>
<dbReference type="InterPro" id="IPR001510">
    <property type="entry name" value="Znf_PARP"/>
</dbReference>
<evidence type="ECO:0000259" key="34">
    <source>
        <dbReference type="PROSITE" id="PS50172"/>
    </source>
</evidence>
<dbReference type="GO" id="GO:0003950">
    <property type="term" value="F:NAD+ poly-ADP-ribosyltransferase activity"/>
    <property type="evidence" value="ECO:0007669"/>
    <property type="project" value="UniProtKB-UniRule"/>
</dbReference>
<dbReference type="GO" id="GO:0005694">
    <property type="term" value="C:chromosome"/>
    <property type="evidence" value="ECO:0007669"/>
    <property type="project" value="UniProtKB-SubCell"/>
</dbReference>
<dbReference type="GO" id="GO:0051287">
    <property type="term" value="F:NAD binding"/>
    <property type="evidence" value="ECO:0007669"/>
    <property type="project" value="UniProtKB-UniRule"/>
</dbReference>
<dbReference type="InterPro" id="IPR050800">
    <property type="entry name" value="ARTD/PARP"/>
</dbReference>
<dbReference type="Pfam" id="PF00533">
    <property type="entry name" value="BRCT"/>
    <property type="match status" value="1"/>
</dbReference>
<keyword evidence="5" id="KW-0963">Cytoplasm</keyword>
<evidence type="ECO:0000313" key="38">
    <source>
        <dbReference type="EMBL" id="KAK2177762.1"/>
    </source>
</evidence>
<dbReference type="InterPro" id="IPR012982">
    <property type="entry name" value="PARP1-like_PADR1_Zn_ribbon"/>
</dbReference>
<sequence>MEEHDYDFRAEYAKSNRASCKFCSGLIAKDSLRLAIMIQAPTFDGKIPNWYHFKCFWSRARVQTESSIHGFESLRWEDQKKIKDKMTDGSSVASGAAIKKDFNVEYAKSGRSTCRGCEEKIAKDEVRISKKDFDGLKAKMYGPQDLWHHVACFEEHREDLGFTSDLSPKDINGFKNLSDEDKEMVIKTLGKGKGKKRKAEESNGGMKKAKTEDKGEDKALKTQNQLMWKLRDSLSKEVSNEDKKTLLSDNNQVIPSGESRVLDALTDVMFFGALQPCSECGGQLVYSSGRGYRCTGDATEWTKCQAVVEKPPRKPFVIGDEYKDIPCLKKYKYVKRDRLFAKVPEALAGAGDMGGNKPLSGMKFVIIGKMEKPKQEVTQAVTALGGKIVTKVDKTTAACISSKGKLLRRSKLIKAAKDSDIQVVDVGFVEAVKKGGAALLIKQHSICSWGSEPLQRLGDVVDGPMKSMSTKRREKEEKMFTKSVPSTMKMTVKGGAVVDPESGLEDKAHVLKVKGDIYNAVLGMVDLVRGTNSYYKFQLLEADGTKRYWLFRSWGRVGTTIGGDKTEVFYSLNNAIDAFCHLYEDKTGNEWEDRKNFTKYPNKFYPLDIDYGADNTEVRGLDANAGSNSKLSKPVQDLIRMIFDVDSMKKTMLEFEIDLKKMPLGKLSKKQIESAYKVLSELQQLIEKEGTPTQLLDASNRFYTLIPHDFGMKKPPLLDNIDTITMKTEMLQNLLDIEIAYSMLKSGDEGTKDPIDTYYEKLKTELQPLDKESEEYERLTEYVANTHASTHNQYGLHVVEIFKVAREGEAKRYKPFKALGNRQLLWHGSGTSNFAGILSQGLRIAPPEAPVTGYMFGKGVYFADMVSKSANYCRVKKSDPVGLLMLCEVALGNMYELKHSEYVTKLPKGKHSTKGCGKTGPDPAGSYVTPDGVTIPKGHGVETKVKDTSLLYNEYIVYDVAQIQAKYLLKTEFKFKW</sequence>
<evidence type="ECO:0000256" key="18">
    <source>
        <dbReference type="ARBA" id="ARBA00023015"/>
    </source>
</evidence>
<feature type="domain" description="PARP-type" evidence="33">
    <location>
        <begin position="102"/>
        <end position="193"/>
    </location>
</feature>
<keyword evidence="39" id="KW-1185">Reference proteome</keyword>
<feature type="domain" description="PARP-type" evidence="33">
    <location>
        <begin position="8"/>
        <end position="90"/>
    </location>
</feature>
<dbReference type="PROSITE" id="PS51059">
    <property type="entry name" value="PARP_CATALYTIC"/>
    <property type="match status" value="1"/>
</dbReference>
<dbReference type="PROSITE" id="PS52007">
    <property type="entry name" value="PADR1"/>
    <property type="match status" value="1"/>
</dbReference>
<dbReference type="CDD" id="cd17747">
    <property type="entry name" value="BRCT_PARP1"/>
    <property type="match status" value="1"/>
</dbReference>
<dbReference type="InterPro" id="IPR008893">
    <property type="entry name" value="WGR_domain"/>
</dbReference>
<dbReference type="CDD" id="cd08001">
    <property type="entry name" value="WGR_PARP1_like"/>
    <property type="match status" value="1"/>
</dbReference>
<dbReference type="Gene3D" id="2.20.25.630">
    <property type="match status" value="1"/>
</dbReference>
<dbReference type="SUPFAM" id="SSF57716">
    <property type="entry name" value="Glucocorticoid receptor-like (DNA-binding domain)"/>
    <property type="match status" value="2"/>
</dbReference>
<evidence type="ECO:0000256" key="15">
    <source>
        <dbReference type="ARBA" id="ARBA00022771"/>
    </source>
</evidence>
<dbReference type="InterPro" id="IPR036957">
    <property type="entry name" value="Znf_PARP_sf"/>
</dbReference>
<evidence type="ECO:0000256" key="9">
    <source>
        <dbReference type="ARBA" id="ARBA00022676"/>
    </source>
</evidence>
<dbReference type="Gene3D" id="3.90.228.10">
    <property type="match status" value="1"/>
</dbReference>
<proteinExistence type="inferred from homology"/>
<comment type="catalytic activity">
    <reaction evidence="26 30">
        <text>NAD(+) + (ADP-D-ribosyl)n-acceptor = nicotinamide + (ADP-D-ribosyl)n+1-acceptor + H(+).</text>
        <dbReference type="EC" id="2.4.2.30"/>
    </reaction>
</comment>
<dbReference type="SUPFAM" id="SSF52113">
    <property type="entry name" value="BRCT domain"/>
    <property type="match status" value="1"/>
</dbReference>
<reference evidence="38" key="1">
    <citation type="journal article" date="2023" name="Mol. Biol. Evol.">
        <title>Third-Generation Sequencing Reveals the Adaptive Role of the Epigenome in Three Deep-Sea Polychaetes.</title>
        <authorList>
            <person name="Perez M."/>
            <person name="Aroh O."/>
            <person name="Sun Y."/>
            <person name="Lan Y."/>
            <person name="Juniper S.K."/>
            <person name="Young C.R."/>
            <person name="Angers B."/>
            <person name="Qian P.Y."/>
        </authorList>
    </citation>
    <scope>NUCLEOTIDE SEQUENCE</scope>
    <source>
        <strain evidence="38">R07B-5</strain>
    </source>
</reference>
<evidence type="ECO:0000256" key="31">
    <source>
        <dbReference type="RuleBase" id="RU362114"/>
    </source>
</evidence>
<evidence type="ECO:0000256" key="17">
    <source>
        <dbReference type="ARBA" id="ARBA00022859"/>
    </source>
</evidence>
<dbReference type="GO" id="GO:0008270">
    <property type="term" value="F:zinc ion binding"/>
    <property type="evidence" value="ECO:0007669"/>
    <property type="project" value="UniProtKB-KW"/>
</dbReference>
<dbReference type="SMART" id="SM01335">
    <property type="entry name" value="PADR1"/>
    <property type="match status" value="1"/>
</dbReference>
<keyword evidence="11" id="KW-0548">Nucleotidyltransferase</keyword>
<dbReference type="Pfam" id="PF05406">
    <property type="entry name" value="WGR"/>
    <property type="match status" value="1"/>
</dbReference>
<keyword evidence="8" id="KW-0399">Innate immunity</keyword>
<evidence type="ECO:0000313" key="39">
    <source>
        <dbReference type="Proteomes" id="UP001209878"/>
    </source>
</evidence>
<dbReference type="PROSITE" id="PS00347">
    <property type="entry name" value="ZF_PARP_1"/>
    <property type="match status" value="1"/>
</dbReference>
<evidence type="ECO:0000256" key="3">
    <source>
        <dbReference type="ARBA" id="ARBA00004604"/>
    </source>
</evidence>
<dbReference type="InterPro" id="IPR036420">
    <property type="entry name" value="BRCT_dom_sf"/>
</dbReference>
<keyword evidence="21" id="KW-0804">Transcription</keyword>
<keyword evidence="19 30" id="KW-0520">NAD</keyword>
<keyword evidence="22 30" id="KW-0539">Nucleus</keyword>
<keyword evidence="17" id="KW-0391">Immunity</keyword>
<dbReference type="InterPro" id="IPR008288">
    <property type="entry name" value="PARP"/>
</dbReference>
<feature type="compositionally biased region" description="Basic and acidic residues" evidence="32">
    <location>
        <begin position="209"/>
        <end position="218"/>
    </location>
</feature>
<evidence type="ECO:0000259" key="36">
    <source>
        <dbReference type="PROSITE" id="PS51060"/>
    </source>
</evidence>
<dbReference type="GO" id="GO:0045087">
    <property type="term" value="P:innate immune response"/>
    <property type="evidence" value="ECO:0007669"/>
    <property type="project" value="UniProtKB-KW"/>
</dbReference>
<comment type="catalytic activity">
    <reaction evidence="24">
        <text>L-aspartyl-[protein] + NAD(+) = 4-O-(ADP-D-ribosyl)-L-aspartyl-[protein] + nicotinamide</text>
        <dbReference type="Rhea" id="RHEA:54424"/>
        <dbReference type="Rhea" id="RHEA-COMP:9867"/>
        <dbReference type="Rhea" id="RHEA-COMP:13832"/>
        <dbReference type="ChEBI" id="CHEBI:17154"/>
        <dbReference type="ChEBI" id="CHEBI:29961"/>
        <dbReference type="ChEBI" id="CHEBI:57540"/>
        <dbReference type="ChEBI" id="CHEBI:138102"/>
    </reaction>
    <physiologicalReaction direction="left-to-right" evidence="24">
        <dbReference type="Rhea" id="RHEA:54425"/>
    </physiologicalReaction>
</comment>
<feature type="domain" description="BRCT" evidence="34">
    <location>
        <begin position="354"/>
        <end position="429"/>
    </location>
</feature>
<evidence type="ECO:0000256" key="20">
    <source>
        <dbReference type="ARBA" id="ARBA00023125"/>
    </source>
</evidence>
<dbReference type="SMART" id="SM01336">
    <property type="entry name" value="zf-PARP"/>
    <property type="match status" value="2"/>
</dbReference>
<dbReference type="PANTHER" id="PTHR10459:SF112">
    <property type="entry name" value="POLY [ADP-RIBOSE] POLYMERASE 1"/>
    <property type="match status" value="1"/>
</dbReference>
<comment type="subcellular location">
    <subcellularLocation>
        <location evidence="1">Chromosome</location>
    </subcellularLocation>
    <subcellularLocation>
        <location evidence="2">Cytoplasm</location>
        <location evidence="2">Cytosol</location>
    </subcellularLocation>
    <subcellularLocation>
        <location evidence="3">Nucleus</location>
        <location evidence="3">Nucleolus</location>
    </subcellularLocation>
</comment>
<dbReference type="SUPFAM" id="SSF142921">
    <property type="entry name" value="WGR domain-like"/>
    <property type="match status" value="1"/>
</dbReference>
<evidence type="ECO:0000256" key="12">
    <source>
        <dbReference type="ARBA" id="ARBA00022723"/>
    </source>
</evidence>
<protein>
    <recommendedName>
        <fullName evidence="30 31">Poly [ADP-ribose] polymerase</fullName>
        <ecNumber evidence="30">2.4.2.30</ecNumber>
    </recommendedName>
</protein>
<evidence type="ECO:0000256" key="7">
    <source>
        <dbReference type="ARBA" id="ARBA00022533"/>
    </source>
</evidence>
<dbReference type="CDD" id="cd01437">
    <property type="entry name" value="parp_like"/>
    <property type="match status" value="1"/>
</dbReference>
<keyword evidence="18" id="KW-0805">Transcription regulation</keyword>
<accession>A0AAD9KUI6</accession>
<evidence type="ECO:0000256" key="29">
    <source>
        <dbReference type="ARBA" id="ARBA00048575"/>
    </source>
</evidence>
<dbReference type="PROSITE" id="PS50064">
    <property type="entry name" value="ZF_PARP_2"/>
    <property type="match status" value="2"/>
</dbReference>
<evidence type="ECO:0000256" key="6">
    <source>
        <dbReference type="ARBA" id="ARBA00022499"/>
    </source>
</evidence>
<evidence type="ECO:0000256" key="11">
    <source>
        <dbReference type="ARBA" id="ARBA00022695"/>
    </source>
</evidence>
<dbReference type="GO" id="GO:0005829">
    <property type="term" value="C:cytosol"/>
    <property type="evidence" value="ECO:0007669"/>
    <property type="project" value="UniProtKB-SubCell"/>
</dbReference>
<dbReference type="PANTHER" id="PTHR10459">
    <property type="entry name" value="DNA LIGASE"/>
    <property type="match status" value="1"/>
</dbReference>
<feature type="domain" description="WGR" evidence="37">
    <location>
        <begin position="507"/>
        <end position="604"/>
    </location>
</feature>
<evidence type="ECO:0000256" key="25">
    <source>
        <dbReference type="ARBA" id="ARBA00024347"/>
    </source>
</evidence>
<evidence type="ECO:0000256" key="24">
    <source>
        <dbReference type="ARBA" id="ARBA00024164"/>
    </source>
</evidence>
<keyword evidence="13" id="KW-0677">Repeat</keyword>
<keyword evidence="7" id="KW-0021">Allosteric enzyme</keyword>
<evidence type="ECO:0000256" key="10">
    <source>
        <dbReference type="ARBA" id="ARBA00022679"/>
    </source>
</evidence>
<dbReference type="AlphaFoldDB" id="A0AAD9KUI6"/>
<evidence type="ECO:0000256" key="8">
    <source>
        <dbReference type="ARBA" id="ARBA00022588"/>
    </source>
</evidence>
<dbReference type="GO" id="GO:0006302">
    <property type="term" value="P:double-strand break repair"/>
    <property type="evidence" value="ECO:0007669"/>
    <property type="project" value="TreeGrafter"/>
</dbReference>
<keyword evidence="14" id="KW-0013">ADP-ribosylation</keyword>
<dbReference type="Gene3D" id="1.20.142.10">
    <property type="entry name" value="Poly(ADP-ribose) polymerase, regulatory domain"/>
    <property type="match status" value="1"/>
</dbReference>
<dbReference type="Gene3D" id="1.10.20.130">
    <property type="match status" value="1"/>
</dbReference>
<evidence type="ECO:0000259" key="37">
    <source>
        <dbReference type="PROSITE" id="PS51977"/>
    </source>
</evidence>
<dbReference type="GO" id="GO:0070212">
    <property type="term" value="P:protein poly-ADP-ribosylation"/>
    <property type="evidence" value="ECO:0007669"/>
    <property type="project" value="TreeGrafter"/>
</dbReference>
<evidence type="ECO:0000256" key="5">
    <source>
        <dbReference type="ARBA" id="ARBA00022490"/>
    </source>
</evidence>
<dbReference type="EC" id="2.4.2.30" evidence="30"/>
<evidence type="ECO:0000256" key="1">
    <source>
        <dbReference type="ARBA" id="ARBA00004286"/>
    </source>
</evidence>
<dbReference type="GO" id="GO:0005730">
    <property type="term" value="C:nucleolus"/>
    <property type="evidence" value="ECO:0007669"/>
    <property type="project" value="UniProtKB-SubCell"/>
</dbReference>
<feature type="region of interest" description="Disordered" evidence="32">
    <location>
        <begin position="190"/>
        <end position="218"/>
    </location>
</feature>
<comment type="caution">
    <text evidence="38">The sequence shown here is derived from an EMBL/GenBank/DDBJ whole genome shotgun (WGS) entry which is preliminary data.</text>
</comment>
<dbReference type="InterPro" id="IPR036930">
    <property type="entry name" value="WGR_dom_sf"/>
</dbReference>